<accession>A0A6G3QSU8</accession>
<dbReference type="RefSeq" id="WP_164337424.1">
    <property type="nucleotide sequence ID" value="NZ_JAAGMD010000298.1"/>
</dbReference>
<evidence type="ECO:0008006" key="4">
    <source>
        <dbReference type="Google" id="ProtNLM"/>
    </source>
</evidence>
<protein>
    <recommendedName>
        <fullName evidence="4">MmpS family membrane protein</fullName>
    </recommendedName>
</protein>
<comment type="caution">
    <text evidence="3">The sequence shown here is derived from an EMBL/GenBank/DDBJ whole genome shotgun (WGS) entry which is preliminary data.</text>
</comment>
<dbReference type="EMBL" id="JAAGMD010000298">
    <property type="protein sequence ID" value="NEA86546.1"/>
    <property type="molecule type" value="Genomic_DNA"/>
</dbReference>
<reference evidence="3" key="1">
    <citation type="submission" date="2020-01" db="EMBL/GenBank/DDBJ databases">
        <title>Insect and environment-associated Actinomycetes.</title>
        <authorList>
            <person name="Currrie C."/>
            <person name="Chevrette M."/>
            <person name="Carlson C."/>
            <person name="Stubbendieck R."/>
            <person name="Wendt-Pienkowski E."/>
        </authorList>
    </citation>
    <scope>NUCLEOTIDE SEQUENCE</scope>
    <source>
        <strain evidence="3">SID14436</strain>
    </source>
</reference>
<organism evidence="3">
    <name type="scientific">Streptomyces sp. SID14436</name>
    <dbReference type="NCBI Taxonomy" id="2706070"/>
    <lineage>
        <taxon>Bacteria</taxon>
        <taxon>Bacillati</taxon>
        <taxon>Actinomycetota</taxon>
        <taxon>Actinomycetes</taxon>
        <taxon>Kitasatosporales</taxon>
        <taxon>Streptomycetaceae</taxon>
        <taxon>Streptomyces</taxon>
    </lineage>
</organism>
<keyword evidence="2" id="KW-0732">Signal</keyword>
<feature type="signal peptide" evidence="2">
    <location>
        <begin position="1"/>
        <end position="24"/>
    </location>
</feature>
<evidence type="ECO:0000256" key="2">
    <source>
        <dbReference type="SAM" id="SignalP"/>
    </source>
</evidence>
<feature type="region of interest" description="Disordered" evidence="1">
    <location>
        <begin position="21"/>
        <end position="66"/>
    </location>
</feature>
<evidence type="ECO:0000313" key="3">
    <source>
        <dbReference type="EMBL" id="NEA86546.1"/>
    </source>
</evidence>
<sequence length="163" mass="16677">MRRARTIIALVAAAGLLTACGGSGDDDRKPAADGQGAAASSAPAADGQDEEKEEEKGTDGGDRADTTYEVTLEVGGSGGTSVYYVLGTNRTEQVSLPWKKSDSITLNSTQRKVGTIVSVVPGPVTQSDGRLAAAPCSITVDGKKVVDDPGGAEGKHICQYTLH</sequence>
<evidence type="ECO:0000256" key="1">
    <source>
        <dbReference type="SAM" id="MobiDB-lite"/>
    </source>
</evidence>
<feature type="chain" id="PRO_5026293195" description="MmpS family membrane protein" evidence="2">
    <location>
        <begin position="25"/>
        <end position="163"/>
    </location>
</feature>
<dbReference type="InterPro" id="IPR038468">
    <property type="entry name" value="MmpS_C"/>
</dbReference>
<gene>
    <name evidence="3" type="ORF">G3I53_10935</name>
</gene>
<proteinExistence type="predicted"/>
<dbReference type="Gene3D" id="2.60.40.2880">
    <property type="entry name" value="MmpS1-5, C-terminal soluble domain"/>
    <property type="match status" value="1"/>
</dbReference>
<feature type="compositionally biased region" description="Basic and acidic residues" evidence="1">
    <location>
        <begin position="54"/>
        <end position="66"/>
    </location>
</feature>
<name>A0A6G3QSU8_9ACTN</name>
<dbReference type="AlphaFoldDB" id="A0A6G3QSU8"/>
<feature type="compositionally biased region" description="Low complexity" evidence="1">
    <location>
        <begin position="32"/>
        <end position="46"/>
    </location>
</feature>
<dbReference type="PROSITE" id="PS51257">
    <property type="entry name" value="PROKAR_LIPOPROTEIN"/>
    <property type="match status" value="1"/>
</dbReference>